<dbReference type="AlphaFoldDB" id="A0A409X499"/>
<feature type="region of interest" description="Disordered" evidence="1">
    <location>
        <begin position="513"/>
        <end position="653"/>
    </location>
</feature>
<feature type="compositionally biased region" description="Pro residues" evidence="1">
    <location>
        <begin position="564"/>
        <end position="574"/>
    </location>
</feature>
<evidence type="ECO:0000256" key="1">
    <source>
        <dbReference type="SAM" id="MobiDB-lite"/>
    </source>
</evidence>
<protein>
    <submittedName>
        <fullName evidence="2">Uncharacterized protein</fullName>
    </submittedName>
</protein>
<dbReference type="OrthoDB" id="2683861at2759"/>
<dbReference type="STRING" id="231916.A0A409X499"/>
<organism evidence="2 3">
    <name type="scientific">Gymnopilus dilepis</name>
    <dbReference type="NCBI Taxonomy" id="231916"/>
    <lineage>
        <taxon>Eukaryota</taxon>
        <taxon>Fungi</taxon>
        <taxon>Dikarya</taxon>
        <taxon>Basidiomycota</taxon>
        <taxon>Agaricomycotina</taxon>
        <taxon>Agaricomycetes</taxon>
        <taxon>Agaricomycetidae</taxon>
        <taxon>Agaricales</taxon>
        <taxon>Agaricineae</taxon>
        <taxon>Hymenogastraceae</taxon>
        <taxon>Gymnopilus</taxon>
    </lineage>
</organism>
<evidence type="ECO:0000313" key="2">
    <source>
        <dbReference type="EMBL" id="PPQ85572.1"/>
    </source>
</evidence>
<dbReference type="InParanoid" id="A0A409X499"/>
<feature type="compositionally biased region" description="Low complexity" evidence="1">
    <location>
        <begin position="370"/>
        <end position="392"/>
    </location>
</feature>
<feature type="compositionally biased region" description="Polar residues" evidence="1">
    <location>
        <begin position="471"/>
        <end position="482"/>
    </location>
</feature>
<keyword evidence="3" id="KW-1185">Reference proteome</keyword>
<feature type="compositionally biased region" description="Pro residues" evidence="1">
    <location>
        <begin position="527"/>
        <end position="537"/>
    </location>
</feature>
<feature type="region of interest" description="Disordered" evidence="1">
    <location>
        <begin position="449"/>
        <end position="497"/>
    </location>
</feature>
<comment type="caution">
    <text evidence="2">The sequence shown here is derived from an EMBL/GenBank/DDBJ whole genome shotgun (WGS) entry which is preliminary data.</text>
</comment>
<reference evidence="2 3" key="1">
    <citation type="journal article" date="2018" name="Evol. Lett.">
        <title>Horizontal gene cluster transfer increased hallucinogenic mushroom diversity.</title>
        <authorList>
            <person name="Reynolds H.T."/>
            <person name="Vijayakumar V."/>
            <person name="Gluck-Thaler E."/>
            <person name="Korotkin H.B."/>
            <person name="Matheny P.B."/>
            <person name="Slot J.C."/>
        </authorList>
    </citation>
    <scope>NUCLEOTIDE SEQUENCE [LARGE SCALE GENOMIC DNA]</scope>
    <source>
        <strain evidence="2 3">SRW20</strain>
    </source>
</reference>
<gene>
    <name evidence="2" type="ORF">CVT26_010356</name>
</gene>
<feature type="compositionally biased region" description="Polar residues" evidence="1">
    <location>
        <begin position="589"/>
        <end position="601"/>
    </location>
</feature>
<sequence length="833" mass="92089">AVVGGYVPDALADIQRKYFKRYPVELPHNEEPTSEHLAGVDDDAPDAEIEEPNREAMDEQEFQIALSTLEKRREQIRFRKGQIKRWMAYQYMKDQDTGGKPDPRSDPCFSNLVNQLSGKEAGRPRKKTAVNVWRKTQRDNIEVKVKNLAESKGVSKGHWAALRDKVARDLFGQLPTETQEKWKKQAEEETKFAIEEYERSLKADPSTKAEDRQRSIQGIVRTTQPILDTLSKTTGWNFTLLAGGPEPAHGGKLNIISVHTGVTTGDMKMNFGRSERADYKKYIVPIFGRFLKKCFSPEECRSRALAAEDGLVPLQEEELEVNGATLDSLEEPDLQRVQDLSQIRHTAVPCEPSAHTSHQLSPPLAPPTRTPTHSESSTHASTEITSTSPTSTLAVSPIQRDHTDSPPLEAHLPDAVQAEPRESGIRPPQASTAVPDPIVATDIHMKNSPTLEQQHSAPESDPDSAAVAAATSLQPEQESSGQELHRHQDPVATPASSLTTAAVVDRCLMDTSDGSSAQLHSLRQSPPLSPRASPPTSPRSSIPCTSAFPSMPSPQPDLHRLSPPLSPRASPPSSPRTSTSGFPCLSAPAPQSESGSQSRQCSPTRITTAPIPPAASPSISTRSSTKRRVSSTSLFNASPSKRPRFVRDMSPSSFSTSSSVTQRAIEIEQDAPKWFANALLMLQMVDLGPYWFDLLESWARFEMRGGYKERGKLGAQHRPGCIGDWIQRKRSPTWRPILEEAVVGESFRRWWVALQPKWRLSDDNKIIPSALQGDWSSLCKPGLNGLHSVIVGLFFWGIAARKECVEEERWEQGVGDVNQVLIAMLNHHDTFDI</sequence>
<feature type="region of interest" description="Disordered" evidence="1">
    <location>
        <begin position="349"/>
        <end position="410"/>
    </location>
</feature>
<name>A0A409X499_9AGAR</name>
<dbReference type="Proteomes" id="UP000284706">
    <property type="component" value="Unassembled WGS sequence"/>
</dbReference>
<dbReference type="EMBL" id="NHYE01004272">
    <property type="protein sequence ID" value="PPQ85572.1"/>
    <property type="molecule type" value="Genomic_DNA"/>
</dbReference>
<evidence type="ECO:0000313" key="3">
    <source>
        <dbReference type="Proteomes" id="UP000284706"/>
    </source>
</evidence>
<feature type="non-terminal residue" evidence="2">
    <location>
        <position position="1"/>
    </location>
</feature>
<proteinExistence type="predicted"/>
<accession>A0A409X499</accession>